<dbReference type="Gene3D" id="3.20.20.450">
    <property type="entry name" value="EAL domain"/>
    <property type="match status" value="1"/>
</dbReference>
<dbReference type="SUPFAM" id="SSF141868">
    <property type="entry name" value="EAL domain-like"/>
    <property type="match status" value="1"/>
</dbReference>
<keyword evidence="1" id="KW-0472">Membrane</keyword>
<dbReference type="SMART" id="SM00052">
    <property type="entry name" value="EAL"/>
    <property type="match status" value="1"/>
</dbReference>
<feature type="transmembrane region" description="Helical" evidence="1">
    <location>
        <begin position="98"/>
        <end position="116"/>
    </location>
</feature>
<dbReference type="Pfam" id="PF00990">
    <property type="entry name" value="GGDEF"/>
    <property type="match status" value="1"/>
</dbReference>
<dbReference type="InterPro" id="IPR043128">
    <property type="entry name" value="Rev_trsase/Diguanyl_cyclase"/>
</dbReference>
<evidence type="ECO:0000313" key="5">
    <source>
        <dbReference type="Proteomes" id="UP000654367"/>
    </source>
</evidence>
<dbReference type="CDD" id="cd01948">
    <property type="entry name" value="EAL"/>
    <property type="match status" value="1"/>
</dbReference>
<evidence type="ECO:0000259" key="2">
    <source>
        <dbReference type="PROSITE" id="PS50883"/>
    </source>
</evidence>
<dbReference type="EMBL" id="BMQV01000042">
    <property type="protein sequence ID" value="GGP64232.1"/>
    <property type="molecule type" value="Genomic_DNA"/>
</dbReference>
<dbReference type="PANTHER" id="PTHR33121:SF71">
    <property type="entry name" value="OXYGEN SENSOR PROTEIN DOSP"/>
    <property type="match status" value="1"/>
</dbReference>
<evidence type="ECO:0000259" key="3">
    <source>
        <dbReference type="PROSITE" id="PS50887"/>
    </source>
</evidence>
<dbReference type="InterPro" id="IPR035919">
    <property type="entry name" value="EAL_sf"/>
</dbReference>
<feature type="transmembrane region" description="Helical" evidence="1">
    <location>
        <begin position="148"/>
        <end position="165"/>
    </location>
</feature>
<dbReference type="InterPro" id="IPR050706">
    <property type="entry name" value="Cyclic-di-GMP_PDE-like"/>
</dbReference>
<dbReference type="SUPFAM" id="SSF55073">
    <property type="entry name" value="Nucleotide cyclase"/>
    <property type="match status" value="1"/>
</dbReference>
<dbReference type="Gene3D" id="3.30.70.270">
    <property type="match status" value="1"/>
</dbReference>
<dbReference type="PROSITE" id="PS50887">
    <property type="entry name" value="GGDEF"/>
    <property type="match status" value="1"/>
</dbReference>
<dbReference type="PROSITE" id="PS50883">
    <property type="entry name" value="EAL"/>
    <property type="match status" value="1"/>
</dbReference>
<dbReference type="CDD" id="cd01949">
    <property type="entry name" value="GGDEF"/>
    <property type="match status" value="1"/>
</dbReference>
<protein>
    <recommendedName>
        <fullName evidence="6">GGDEF-domain containing protein</fullName>
    </recommendedName>
</protein>
<comment type="caution">
    <text evidence="4">The sequence shown here is derived from an EMBL/GenBank/DDBJ whole genome shotgun (WGS) entry which is preliminary data.</text>
</comment>
<feature type="transmembrane region" description="Helical" evidence="1">
    <location>
        <begin position="56"/>
        <end position="77"/>
    </location>
</feature>
<evidence type="ECO:0008006" key="6">
    <source>
        <dbReference type="Google" id="ProtNLM"/>
    </source>
</evidence>
<dbReference type="NCBIfam" id="TIGR00254">
    <property type="entry name" value="GGDEF"/>
    <property type="match status" value="1"/>
</dbReference>
<name>A0ABQ2QB76_9GAMM</name>
<dbReference type="Pfam" id="PF00563">
    <property type="entry name" value="EAL"/>
    <property type="match status" value="1"/>
</dbReference>
<keyword evidence="5" id="KW-1185">Reference proteome</keyword>
<feature type="domain" description="GGDEF" evidence="3">
    <location>
        <begin position="255"/>
        <end position="387"/>
    </location>
</feature>
<keyword evidence="1" id="KW-1133">Transmembrane helix</keyword>
<dbReference type="Proteomes" id="UP000654367">
    <property type="component" value="Unassembled WGS sequence"/>
</dbReference>
<proteinExistence type="predicted"/>
<feature type="transmembrane region" description="Helical" evidence="1">
    <location>
        <begin position="122"/>
        <end position="141"/>
    </location>
</feature>
<evidence type="ECO:0000313" key="4">
    <source>
        <dbReference type="EMBL" id="GGP64232.1"/>
    </source>
</evidence>
<organism evidence="4 5">
    <name type="scientific">Shewanella saliphila</name>
    <dbReference type="NCBI Taxonomy" id="2282698"/>
    <lineage>
        <taxon>Bacteria</taxon>
        <taxon>Pseudomonadati</taxon>
        <taxon>Pseudomonadota</taxon>
        <taxon>Gammaproteobacteria</taxon>
        <taxon>Alteromonadales</taxon>
        <taxon>Shewanellaceae</taxon>
        <taxon>Shewanella</taxon>
    </lineage>
</organism>
<dbReference type="InterPro" id="IPR001633">
    <property type="entry name" value="EAL_dom"/>
</dbReference>
<feature type="transmembrane region" description="Helical" evidence="1">
    <location>
        <begin position="23"/>
        <end position="44"/>
    </location>
</feature>
<dbReference type="SMART" id="SM00267">
    <property type="entry name" value="GGDEF"/>
    <property type="match status" value="1"/>
</dbReference>
<gene>
    <name evidence="4" type="ORF">GCM10009409_32110</name>
</gene>
<evidence type="ECO:0000256" key="1">
    <source>
        <dbReference type="SAM" id="Phobius"/>
    </source>
</evidence>
<reference evidence="5" key="1">
    <citation type="journal article" date="2019" name="Int. J. Syst. Evol. Microbiol.">
        <title>The Global Catalogue of Microorganisms (GCM) 10K type strain sequencing project: providing services to taxonomists for standard genome sequencing and annotation.</title>
        <authorList>
            <consortium name="The Broad Institute Genomics Platform"/>
            <consortium name="The Broad Institute Genome Sequencing Center for Infectious Disease"/>
            <person name="Wu L."/>
            <person name="Ma J."/>
        </authorList>
    </citation>
    <scope>NUCLEOTIDE SEQUENCE [LARGE SCALE GENOMIC DNA]</scope>
    <source>
        <strain evidence="5">JCM 32304</strain>
    </source>
</reference>
<sequence length="660" mass="74459">MPTVYMFMHEQEDPQILNDQINLLYRSAIPGITATVIASAGLAFGFKSQTASDDKLLWWLCLSVLMAFRSFDTFLWLKRVSKGILGSKNDLYRYSTGAILTAFFWTFFCLFFYNRLGINELFSALVIVSAMAGGASTILSGNKLVSQIYMLLLLVPFSIQMIIGGNPAHQMLGYLGLAYAFVMFSIAKTAADFTKHSIMLRTEHSSLLKNMEQQVEKRTQEVIELSQHDPLTHLLNRRAFIKTANQQLSLMEPKASYAIFFIDLDKFKQANDNFGHKVGDEVLCEVAKRIKQACQYDEIICRWGGDEFIILAHKTSHYRFAELAVTLKRYINLPIVTSQHVINMDCSIGIATYPEHGQSLSDLISLADLSMYSRKGGDNSDYVMFSGELKQKIKYDMHLSKGIAQAVAEKQLHLVYQPIIESTTGDIATVEALLRWDFEGALISPEVFIPLAEKNGAIKEIGYWVIEESMRRLTALHKINPRLQIAINVSIIQFEDVDFVNKVYHIVRLHNVAPSNVHIEITESVFSNDKLNLINMVRELQVLGFQISIDDFGTGYSSLSVIQDLDINFVKIDRSFITNLHLNGIDIVKAVMVMSHGLGYRVIAEGVEDQQQANALTALGIHYLQGYLFDKPLEFEILEIKLQRHSGNQLTSVLFNPVSS</sequence>
<accession>A0ABQ2QB76</accession>
<dbReference type="InterPro" id="IPR029787">
    <property type="entry name" value="Nucleotide_cyclase"/>
</dbReference>
<feature type="domain" description="EAL" evidence="2">
    <location>
        <begin position="396"/>
        <end position="646"/>
    </location>
</feature>
<dbReference type="PANTHER" id="PTHR33121">
    <property type="entry name" value="CYCLIC DI-GMP PHOSPHODIESTERASE PDEF"/>
    <property type="match status" value="1"/>
</dbReference>
<dbReference type="InterPro" id="IPR000160">
    <property type="entry name" value="GGDEF_dom"/>
</dbReference>
<feature type="transmembrane region" description="Helical" evidence="1">
    <location>
        <begin position="171"/>
        <end position="191"/>
    </location>
</feature>
<keyword evidence="1" id="KW-0812">Transmembrane</keyword>